<evidence type="ECO:0000256" key="1">
    <source>
        <dbReference type="SAM" id="MobiDB-lite"/>
    </source>
</evidence>
<dbReference type="InterPro" id="IPR029030">
    <property type="entry name" value="Caspase-like_dom_sf"/>
</dbReference>
<accession>A0A1I4CNT1</accession>
<evidence type="ECO:0000313" key="3">
    <source>
        <dbReference type="Proteomes" id="UP000198725"/>
    </source>
</evidence>
<dbReference type="Pfam" id="PF01650">
    <property type="entry name" value="Peptidase_C13"/>
    <property type="match status" value="1"/>
</dbReference>
<protein>
    <submittedName>
        <fullName evidence="2">Peptidase C13 family protein</fullName>
    </submittedName>
</protein>
<organism evidence="2 3">
    <name type="scientific">Rhodanobacter glycinis</name>
    <dbReference type="NCBI Taxonomy" id="582702"/>
    <lineage>
        <taxon>Bacteria</taxon>
        <taxon>Pseudomonadati</taxon>
        <taxon>Pseudomonadota</taxon>
        <taxon>Gammaproteobacteria</taxon>
        <taxon>Lysobacterales</taxon>
        <taxon>Rhodanobacteraceae</taxon>
        <taxon>Rhodanobacter</taxon>
    </lineage>
</organism>
<proteinExistence type="predicted"/>
<dbReference type="EMBL" id="FOSR01000007">
    <property type="protein sequence ID" value="SFK81927.1"/>
    <property type="molecule type" value="Genomic_DNA"/>
</dbReference>
<evidence type="ECO:0000313" key="2">
    <source>
        <dbReference type="EMBL" id="SFK81927.1"/>
    </source>
</evidence>
<dbReference type="Proteomes" id="UP000198725">
    <property type="component" value="Unassembled WGS sequence"/>
</dbReference>
<name>A0A1I4CNT1_9GAMM</name>
<dbReference type="SUPFAM" id="SSF52129">
    <property type="entry name" value="Caspase-like"/>
    <property type="match status" value="1"/>
</dbReference>
<feature type="region of interest" description="Disordered" evidence="1">
    <location>
        <begin position="323"/>
        <end position="344"/>
    </location>
</feature>
<dbReference type="Gene3D" id="3.40.50.1460">
    <property type="match status" value="1"/>
</dbReference>
<sequence length="344" mass="36703">MRNRPLLVLILGCLIGGGIVLGTEYLLYAIHRHAGPVTSSTMDAHMFVEPPAGLVAAATGPASSTAWPDSAPTPEQVIYAQPAMVQAAVGRLGPHVAGKPNLYLIAFAGDGSEDVFRNEAEYAARLFTHRFGPTAHALVLENNPATLQTAPLADWSNLEIALDGLARVMKPDDILMLYFTSHGSEDHQLLVDMDPLPLDAIGATDLPGILAEHPFKWKVIVVNACYSGGFIPPLRGSDTLVMTAARSDRSSFGCGTESDITYFGHAWLVDALNHTDNFVDAFHQASHEIADWEKHDKLTPSKPQISIGSGIAAQLARWRKGITPGPTVPFRPAPPAPATTSAAP</sequence>
<reference evidence="3" key="1">
    <citation type="submission" date="2016-10" db="EMBL/GenBank/DDBJ databases">
        <authorList>
            <person name="Varghese N."/>
            <person name="Submissions S."/>
        </authorList>
    </citation>
    <scope>NUCLEOTIDE SEQUENCE [LARGE SCALE GENOMIC DNA]</scope>
    <source>
        <strain evidence="3">MO64</strain>
    </source>
</reference>
<dbReference type="InterPro" id="IPR001096">
    <property type="entry name" value="Peptidase_C13"/>
</dbReference>
<dbReference type="GO" id="GO:0006508">
    <property type="term" value="P:proteolysis"/>
    <property type="evidence" value="ECO:0007669"/>
    <property type="project" value="InterPro"/>
</dbReference>
<dbReference type="GO" id="GO:0008233">
    <property type="term" value="F:peptidase activity"/>
    <property type="evidence" value="ECO:0007669"/>
    <property type="project" value="InterPro"/>
</dbReference>
<dbReference type="AlphaFoldDB" id="A0A1I4CNT1"/>
<gene>
    <name evidence="2" type="ORF">SAMN05192579_10758</name>
</gene>
<keyword evidence="3" id="KW-1185">Reference proteome</keyword>
<feature type="compositionally biased region" description="Pro residues" evidence="1">
    <location>
        <begin position="326"/>
        <end position="337"/>
    </location>
</feature>